<dbReference type="SUPFAM" id="SSF48445">
    <property type="entry name" value="14-3-3 protein"/>
    <property type="match status" value="1"/>
</dbReference>
<keyword evidence="4" id="KW-1185">Reference proteome</keyword>
<dbReference type="PIRSF" id="PIRSF000868">
    <property type="entry name" value="14-3-3"/>
    <property type="match status" value="1"/>
</dbReference>
<protein>
    <submittedName>
        <fullName evidence="3">Checkpoint signal transducer rad25</fullName>
    </submittedName>
</protein>
<dbReference type="PRINTS" id="PR00305">
    <property type="entry name" value="1433ZETA"/>
</dbReference>
<dbReference type="Gene3D" id="1.20.190.20">
    <property type="entry name" value="14-3-3 domain"/>
    <property type="match status" value="1"/>
</dbReference>
<dbReference type="Proteomes" id="UP001281761">
    <property type="component" value="Unassembled WGS sequence"/>
</dbReference>
<reference evidence="3 4" key="1">
    <citation type="journal article" date="2022" name="bioRxiv">
        <title>Genomics of Preaxostyla Flagellates Illuminates Evolutionary Transitions and the Path Towards Mitochondrial Loss.</title>
        <authorList>
            <person name="Novak L.V.F."/>
            <person name="Treitli S.C."/>
            <person name="Pyrih J."/>
            <person name="Halakuc P."/>
            <person name="Pipaliya S.V."/>
            <person name="Vacek V."/>
            <person name="Brzon O."/>
            <person name="Soukal P."/>
            <person name="Eme L."/>
            <person name="Dacks J.B."/>
            <person name="Karnkowska A."/>
            <person name="Elias M."/>
            <person name="Hampl V."/>
        </authorList>
    </citation>
    <scope>NUCLEOTIDE SEQUENCE [LARGE SCALE GENOMIC DNA]</scope>
    <source>
        <strain evidence="3">NAU3</strain>
        <tissue evidence="3">Gut</tissue>
    </source>
</reference>
<evidence type="ECO:0000313" key="4">
    <source>
        <dbReference type="Proteomes" id="UP001281761"/>
    </source>
</evidence>
<dbReference type="PANTHER" id="PTHR18860">
    <property type="entry name" value="14-3-3 PROTEIN"/>
    <property type="match status" value="1"/>
</dbReference>
<dbReference type="InterPro" id="IPR036815">
    <property type="entry name" value="14-3-3_dom_sf"/>
</dbReference>
<gene>
    <name evidence="3" type="ORF">BLNAU_1357</name>
</gene>
<proteinExistence type="inferred from homology"/>
<dbReference type="SMART" id="SM00101">
    <property type="entry name" value="14_3_3"/>
    <property type="match status" value="1"/>
</dbReference>
<comment type="similarity">
    <text evidence="1">Belongs to the 14-3-3 family.</text>
</comment>
<sequence length="234" mass="27119">MKWQKKGMRRDLLFLLLVTTQSGVFLRIVRSHRGFAQFEIFSRAYCHIIGTSSPRTRLIPIIEMLEQQEGEFWMLETARHTHKTIEAELVNIVKEMFDLIDNDILPFQYTSDLQVRFLKLKGDVSCYLAETSEQSISSQYLHQTLLAYTAGSQIAHANLPPYDPCCLRLALSFSTFYHKNLDKEKGFKIAKEAFDCGICEVEDLQLETITEINTLMQHLKDNLTLWSSDENDKD</sequence>
<feature type="domain" description="14-3-3" evidence="2">
    <location>
        <begin position="9"/>
        <end position="234"/>
    </location>
</feature>
<dbReference type="InterPro" id="IPR000308">
    <property type="entry name" value="14-3-3"/>
</dbReference>
<evidence type="ECO:0000313" key="3">
    <source>
        <dbReference type="EMBL" id="KAK2963790.1"/>
    </source>
</evidence>
<dbReference type="Pfam" id="PF00244">
    <property type="entry name" value="14-3-3"/>
    <property type="match status" value="1"/>
</dbReference>
<name>A0ABQ9YJ46_9EUKA</name>
<evidence type="ECO:0000259" key="2">
    <source>
        <dbReference type="SMART" id="SM00101"/>
    </source>
</evidence>
<accession>A0ABQ9YJ46</accession>
<comment type="caution">
    <text evidence="3">The sequence shown here is derived from an EMBL/GenBank/DDBJ whole genome shotgun (WGS) entry which is preliminary data.</text>
</comment>
<dbReference type="InterPro" id="IPR023410">
    <property type="entry name" value="14-3-3_domain"/>
</dbReference>
<evidence type="ECO:0000256" key="1">
    <source>
        <dbReference type="ARBA" id="ARBA00006141"/>
    </source>
</evidence>
<dbReference type="EMBL" id="JARBJD010000005">
    <property type="protein sequence ID" value="KAK2963790.1"/>
    <property type="molecule type" value="Genomic_DNA"/>
</dbReference>
<organism evidence="3 4">
    <name type="scientific">Blattamonas nauphoetae</name>
    <dbReference type="NCBI Taxonomy" id="2049346"/>
    <lineage>
        <taxon>Eukaryota</taxon>
        <taxon>Metamonada</taxon>
        <taxon>Preaxostyla</taxon>
        <taxon>Oxymonadida</taxon>
        <taxon>Blattamonas</taxon>
    </lineage>
</organism>